<evidence type="ECO:0000313" key="3">
    <source>
        <dbReference type="Proteomes" id="UP001500279"/>
    </source>
</evidence>
<dbReference type="Proteomes" id="UP001500279">
    <property type="component" value="Unassembled WGS sequence"/>
</dbReference>
<organism evidence="2 3">
    <name type="scientific">Ideonella azotifigens</name>
    <dbReference type="NCBI Taxonomy" id="513160"/>
    <lineage>
        <taxon>Bacteria</taxon>
        <taxon>Pseudomonadati</taxon>
        <taxon>Pseudomonadota</taxon>
        <taxon>Betaproteobacteria</taxon>
        <taxon>Burkholderiales</taxon>
        <taxon>Sphaerotilaceae</taxon>
        <taxon>Ideonella</taxon>
    </lineage>
</organism>
<keyword evidence="1" id="KW-0732">Signal</keyword>
<accession>A0ABP3VC03</accession>
<keyword evidence="3" id="KW-1185">Reference proteome</keyword>
<proteinExistence type="predicted"/>
<feature type="signal peptide" evidence="1">
    <location>
        <begin position="1"/>
        <end position="29"/>
    </location>
</feature>
<protein>
    <recommendedName>
        <fullName evidence="4">DUF1571 domain-containing protein</fullName>
    </recommendedName>
</protein>
<evidence type="ECO:0000313" key="2">
    <source>
        <dbReference type="EMBL" id="GAA0750264.1"/>
    </source>
</evidence>
<name>A0ABP3VC03_9BURK</name>
<evidence type="ECO:0000256" key="1">
    <source>
        <dbReference type="SAM" id="SignalP"/>
    </source>
</evidence>
<feature type="chain" id="PRO_5047435922" description="DUF1571 domain-containing protein" evidence="1">
    <location>
        <begin position="30"/>
        <end position="241"/>
    </location>
</feature>
<reference evidence="3" key="1">
    <citation type="journal article" date="2019" name="Int. J. Syst. Evol. Microbiol.">
        <title>The Global Catalogue of Microorganisms (GCM) 10K type strain sequencing project: providing services to taxonomists for standard genome sequencing and annotation.</title>
        <authorList>
            <consortium name="The Broad Institute Genomics Platform"/>
            <consortium name="The Broad Institute Genome Sequencing Center for Infectious Disease"/>
            <person name="Wu L."/>
            <person name="Ma J."/>
        </authorList>
    </citation>
    <scope>NUCLEOTIDE SEQUENCE [LARGE SCALE GENOMIC DNA]</scope>
    <source>
        <strain evidence="3">JCM 15503</strain>
    </source>
</reference>
<sequence length="241" mass="26427">MTSFSHRLKTTLVAAAIASFALPGPPVHAEDAPKDFSAAERALFMTNQFTKLRPPMTLHYAFHRSGSLEPGFDDKVSISLKAQANGQCCDASGDFLSGEHAVVLPPVEGVIGNPVMLYFLERDVREMERLTKGKQAYFRKRIRMAIYQGAQQRAVTLRYRGNAVAGQEFTIDPYRDDPNRPRFEQLSNKRYVFTMSDAVPGGVYAIRSVITDAAKGADAPPLVADELLIEGAEPTPPKPGA</sequence>
<dbReference type="EMBL" id="BAAAEW010000011">
    <property type="protein sequence ID" value="GAA0750264.1"/>
    <property type="molecule type" value="Genomic_DNA"/>
</dbReference>
<comment type="caution">
    <text evidence="2">The sequence shown here is derived from an EMBL/GenBank/DDBJ whole genome shotgun (WGS) entry which is preliminary data.</text>
</comment>
<gene>
    <name evidence="2" type="ORF">GCM10009107_21720</name>
</gene>
<dbReference type="RefSeq" id="WP_141287065.1">
    <property type="nucleotide sequence ID" value="NZ_BAAAEW010000011.1"/>
</dbReference>
<evidence type="ECO:0008006" key="4">
    <source>
        <dbReference type="Google" id="ProtNLM"/>
    </source>
</evidence>